<dbReference type="Proteomes" id="UP000276215">
    <property type="component" value="Unassembled WGS sequence"/>
</dbReference>
<accession>A0A3N4J8J6</accession>
<feature type="region of interest" description="Disordered" evidence="1">
    <location>
        <begin position="16"/>
        <end position="57"/>
    </location>
</feature>
<evidence type="ECO:0000256" key="1">
    <source>
        <dbReference type="SAM" id="MobiDB-lite"/>
    </source>
</evidence>
<reference evidence="2 3" key="1">
    <citation type="journal article" date="2018" name="Nat. Ecol. Evol.">
        <title>Pezizomycetes genomes reveal the molecular basis of ectomycorrhizal truffle lifestyle.</title>
        <authorList>
            <person name="Murat C."/>
            <person name="Payen T."/>
            <person name="Noel B."/>
            <person name="Kuo A."/>
            <person name="Morin E."/>
            <person name="Chen J."/>
            <person name="Kohler A."/>
            <person name="Krizsan K."/>
            <person name="Balestrini R."/>
            <person name="Da Silva C."/>
            <person name="Montanini B."/>
            <person name="Hainaut M."/>
            <person name="Levati E."/>
            <person name="Barry K.W."/>
            <person name="Belfiori B."/>
            <person name="Cichocki N."/>
            <person name="Clum A."/>
            <person name="Dockter R.B."/>
            <person name="Fauchery L."/>
            <person name="Guy J."/>
            <person name="Iotti M."/>
            <person name="Le Tacon F."/>
            <person name="Lindquist E.A."/>
            <person name="Lipzen A."/>
            <person name="Malagnac F."/>
            <person name="Mello A."/>
            <person name="Molinier V."/>
            <person name="Miyauchi S."/>
            <person name="Poulain J."/>
            <person name="Riccioni C."/>
            <person name="Rubini A."/>
            <person name="Sitrit Y."/>
            <person name="Splivallo R."/>
            <person name="Traeger S."/>
            <person name="Wang M."/>
            <person name="Zifcakova L."/>
            <person name="Wipf D."/>
            <person name="Zambonelli A."/>
            <person name="Paolocci F."/>
            <person name="Nowrousian M."/>
            <person name="Ottonello S."/>
            <person name="Baldrian P."/>
            <person name="Spatafora J.W."/>
            <person name="Henrissat B."/>
            <person name="Nagy L.G."/>
            <person name="Aury J.M."/>
            <person name="Wincker P."/>
            <person name="Grigoriev I.V."/>
            <person name="Bonfante P."/>
            <person name="Martin F.M."/>
        </authorList>
    </citation>
    <scope>NUCLEOTIDE SEQUENCE [LARGE SCALE GENOMIC DNA]</scope>
    <source>
        <strain evidence="2 3">120613-1</strain>
    </source>
</reference>
<feature type="compositionally biased region" description="Basic and acidic residues" evidence="1">
    <location>
        <begin position="20"/>
        <end position="50"/>
    </location>
</feature>
<evidence type="ECO:0000313" key="2">
    <source>
        <dbReference type="EMBL" id="RPA92971.1"/>
    </source>
</evidence>
<gene>
    <name evidence="2" type="ORF">L873DRAFT_117588</name>
</gene>
<evidence type="ECO:0000313" key="3">
    <source>
        <dbReference type="Proteomes" id="UP000276215"/>
    </source>
</evidence>
<proteinExistence type="predicted"/>
<feature type="compositionally biased region" description="Polar residues" evidence="1">
    <location>
        <begin position="131"/>
        <end position="141"/>
    </location>
</feature>
<protein>
    <submittedName>
        <fullName evidence="2">Uncharacterized protein</fullName>
    </submittedName>
</protein>
<feature type="region of interest" description="Disordered" evidence="1">
    <location>
        <begin position="131"/>
        <end position="154"/>
    </location>
</feature>
<name>A0A3N4J8J6_9PEZI</name>
<keyword evidence="3" id="KW-1185">Reference proteome</keyword>
<dbReference type="AlphaFoldDB" id="A0A3N4J8J6"/>
<dbReference type="EMBL" id="ML120462">
    <property type="protein sequence ID" value="RPA92971.1"/>
    <property type="molecule type" value="Genomic_DNA"/>
</dbReference>
<sequence>MKGKRSYQAAMVALDTHYGQGKEKDSGRFGGDQDREESLGWKDTSVEGELRGSTSCPSTLGPSICCTFEVVGKERKSEALQDKRRKIKEQGELLDASLAEESSHLTAVLEHVVNALVSVLVDSNIATGSESFTDQAKNKSPVQEFEETERHLGS</sequence>
<organism evidence="2 3">
    <name type="scientific">Choiromyces venosus 120613-1</name>
    <dbReference type="NCBI Taxonomy" id="1336337"/>
    <lineage>
        <taxon>Eukaryota</taxon>
        <taxon>Fungi</taxon>
        <taxon>Dikarya</taxon>
        <taxon>Ascomycota</taxon>
        <taxon>Pezizomycotina</taxon>
        <taxon>Pezizomycetes</taxon>
        <taxon>Pezizales</taxon>
        <taxon>Tuberaceae</taxon>
        <taxon>Choiromyces</taxon>
    </lineage>
</organism>